<dbReference type="SUPFAM" id="SSF103473">
    <property type="entry name" value="MFS general substrate transporter"/>
    <property type="match status" value="1"/>
</dbReference>
<feature type="transmembrane region" description="Helical" evidence="8">
    <location>
        <begin position="72"/>
        <end position="97"/>
    </location>
</feature>
<evidence type="ECO:0000256" key="5">
    <source>
        <dbReference type="ARBA" id="ARBA00022989"/>
    </source>
</evidence>
<evidence type="ECO:0000256" key="4">
    <source>
        <dbReference type="ARBA" id="ARBA00022692"/>
    </source>
</evidence>
<organism evidence="10 11">
    <name type="scientific">Aspergillus ibericus CBS 121593</name>
    <dbReference type="NCBI Taxonomy" id="1448316"/>
    <lineage>
        <taxon>Eukaryota</taxon>
        <taxon>Fungi</taxon>
        <taxon>Dikarya</taxon>
        <taxon>Ascomycota</taxon>
        <taxon>Pezizomycotina</taxon>
        <taxon>Eurotiomycetes</taxon>
        <taxon>Eurotiomycetidae</taxon>
        <taxon>Eurotiales</taxon>
        <taxon>Aspergillaceae</taxon>
        <taxon>Aspergillus</taxon>
        <taxon>Aspergillus subgen. Circumdati</taxon>
    </lineage>
</organism>
<evidence type="ECO:0000256" key="3">
    <source>
        <dbReference type="ARBA" id="ARBA00022448"/>
    </source>
</evidence>
<feature type="transmembrane region" description="Helical" evidence="8">
    <location>
        <begin position="428"/>
        <end position="452"/>
    </location>
</feature>
<evidence type="ECO:0000259" key="9">
    <source>
        <dbReference type="PROSITE" id="PS50850"/>
    </source>
</evidence>
<evidence type="ECO:0000313" key="11">
    <source>
        <dbReference type="Proteomes" id="UP000249402"/>
    </source>
</evidence>
<feature type="transmembrane region" description="Helical" evidence="8">
    <location>
        <begin position="401"/>
        <end position="422"/>
    </location>
</feature>
<keyword evidence="4 8" id="KW-0812">Transmembrane</keyword>
<dbReference type="Gene3D" id="1.20.1250.20">
    <property type="entry name" value="MFS general substrate transporter like domains"/>
    <property type="match status" value="2"/>
</dbReference>
<evidence type="ECO:0000256" key="2">
    <source>
        <dbReference type="ARBA" id="ARBA00006727"/>
    </source>
</evidence>
<keyword evidence="6 8" id="KW-0472">Membrane</keyword>
<gene>
    <name evidence="10" type="ORF">BO80DRAFT_386065</name>
</gene>
<dbReference type="InterPro" id="IPR020846">
    <property type="entry name" value="MFS_dom"/>
</dbReference>
<dbReference type="OrthoDB" id="5667at2759"/>
<feature type="transmembrane region" description="Helical" evidence="8">
    <location>
        <begin position="367"/>
        <end position="389"/>
    </location>
</feature>
<feature type="transmembrane region" description="Helical" evidence="8">
    <location>
        <begin position="164"/>
        <end position="184"/>
    </location>
</feature>
<dbReference type="InterPro" id="IPR011701">
    <property type="entry name" value="MFS"/>
</dbReference>
<evidence type="ECO:0000256" key="6">
    <source>
        <dbReference type="ARBA" id="ARBA00023136"/>
    </source>
</evidence>
<dbReference type="InterPro" id="IPR050327">
    <property type="entry name" value="Proton-linked_MCT"/>
</dbReference>
<dbReference type="EMBL" id="KZ824449">
    <property type="protein sequence ID" value="RAK98986.1"/>
    <property type="molecule type" value="Genomic_DNA"/>
</dbReference>
<comment type="similarity">
    <text evidence="2">Belongs to the major facilitator superfamily. Monocarboxylate porter (TC 2.A.1.13) family.</text>
</comment>
<dbReference type="Pfam" id="PF07690">
    <property type="entry name" value="MFS_1"/>
    <property type="match status" value="1"/>
</dbReference>
<feature type="domain" description="Major facilitator superfamily (MFS) profile" evidence="9">
    <location>
        <begin position="69"/>
        <end position="461"/>
    </location>
</feature>
<evidence type="ECO:0000313" key="10">
    <source>
        <dbReference type="EMBL" id="RAK98986.1"/>
    </source>
</evidence>
<keyword evidence="11" id="KW-1185">Reference proteome</keyword>
<sequence length="461" mass="49862">MADSAVPSHPQAAAAAAASSSASSSSTIDLEKHGPSELARPDETSSEDIPAPKPSGPNPADFPDGGLRAWTVVLGSWCCMFASMGWINCIGVFQDYYEQNQLKSYSPSTVAWISSTETFMMFLGAPVFGKLFDNYGPRHMLLAGTICHVLGLMMTSLASQYYQFFLAQAILSALGASALFYGCLNPIGTWFFKKRAFAFGIIAAGSSLAGVILPIMIARLIPRVGFGWSMRAVAFLFLGLLVISNLTIRSRLPPKPTPVALSQFLLPFKELPFLCVALGSFFFFWGVFLPTNFIILEAQHYGMSHGLSEYLLSVLNAGSVFGRILPGWLGDRFGRFNVMIVTTYLTSILVLALWIPGKSNAPNLVFAAFFGFTSGTFVSMVPAIVAQVTKDIRSIGVRNGSNFFIISLAALTGNPIAGVLVTRDGGGYLYLQIFCGITMLVGSTFFLLARVVQVGWVWKRI</sequence>
<dbReference type="PANTHER" id="PTHR11360:SF224">
    <property type="entry name" value="MAJOR FACILITATOR SUPERFAMILY (MFS) PROFILE DOMAIN-CONTAINING PROTEIN-RELATED"/>
    <property type="match status" value="1"/>
</dbReference>
<evidence type="ECO:0000256" key="7">
    <source>
        <dbReference type="SAM" id="MobiDB-lite"/>
    </source>
</evidence>
<dbReference type="AlphaFoldDB" id="A0A395GU47"/>
<name>A0A395GU47_9EURO</name>
<keyword evidence="3" id="KW-0813">Transport</keyword>
<feature type="transmembrane region" description="Helical" evidence="8">
    <location>
        <begin position="196"/>
        <end position="222"/>
    </location>
</feature>
<reference evidence="10 11" key="1">
    <citation type="submission" date="2018-02" db="EMBL/GenBank/DDBJ databases">
        <title>The genomes of Aspergillus section Nigri reveals drivers in fungal speciation.</title>
        <authorList>
            <consortium name="DOE Joint Genome Institute"/>
            <person name="Vesth T.C."/>
            <person name="Nybo J."/>
            <person name="Theobald S."/>
            <person name="Brandl J."/>
            <person name="Frisvad J.C."/>
            <person name="Nielsen K.F."/>
            <person name="Lyhne E.K."/>
            <person name="Kogle M.E."/>
            <person name="Kuo A."/>
            <person name="Riley R."/>
            <person name="Clum A."/>
            <person name="Nolan M."/>
            <person name="Lipzen A."/>
            <person name="Salamov A."/>
            <person name="Henrissat B."/>
            <person name="Wiebenga A."/>
            <person name="De vries R.P."/>
            <person name="Grigoriev I.V."/>
            <person name="Mortensen U.H."/>
            <person name="Andersen M.R."/>
            <person name="Baker S.E."/>
        </authorList>
    </citation>
    <scope>NUCLEOTIDE SEQUENCE [LARGE SCALE GENOMIC DNA]</scope>
    <source>
        <strain evidence="10 11">CBS 121593</strain>
    </source>
</reference>
<feature type="transmembrane region" description="Helical" evidence="8">
    <location>
        <begin position="271"/>
        <end position="290"/>
    </location>
</feature>
<dbReference type="PANTHER" id="PTHR11360">
    <property type="entry name" value="MONOCARBOXYLATE TRANSPORTER"/>
    <property type="match status" value="1"/>
</dbReference>
<feature type="transmembrane region" description="Helical" evidence="8">
    <location>
        <begin position="228"/>
        <end position="248"/>
    </location>
</feature>
<comment type="subcellular location">
    <subcellularLocation>
        <location evidence="1">Membrane</location>
        <topology evidence="1">Multi-pass membrane protein</topology>
    </subcellularLocation>
</comment>
<feature type="transmembrane region" description="Helical" evidence="8">
    <location>
        <begin position="310"/>
        <end position="329"/>
    </location>
</feature>
<dbReference type="GO" id="GO:0016020">
    <property type="term" value="C:membrane"/>
    <property type="evidence" value="ECO:0007669"/>
    <property type="project" value="UniProtKB-SubCell"/>
</dbReference>
<dbReference type="GeneID" id="37221873"/>
<evidence type="ECO:0000256" key="8">
    <source>
        <dbReference type="SAM" id="Phobius"/>
    </source>
</evidence>
<accession>A0A395GU47</accession>
<feature type="compositionally biased region" description="Basic and acidic residues" evidence="7">
    <location>
        <begin position="29"/>
        <end position="43"/>
    </location>
</feature>
<feature type="transmembrane region" description="Helical" evidence="8">
    <location>
        <begin position="336"/>
        <end position="355"/>
    </location>
</feature>
<dbReference type="VEuPathDB" id="FungiDB:BO80DRAFT_386065"/>
<proteinExistence type="inferred from homology"/>
<dbReference type="Proteomes" id="UP000249402">
    <property type="component" value="Unassembled WGS sequence"/>
</dbReference>
<feature type="transmembrane region" description="Helical" evidence="8">
    <location>
        <begin position="109"/>
        <end position="128"/>
    </location>
</feature>
<feature type="compositionally biased region" description="Low complexity" evidence="7">
    <location>
        <begin position="12"/>
        <end position="26"/>
    </location>
</feature>
<protein>
    <submittedName>
        <fullName evidence="10">MFS general substrate transporter</fullName>
    </submittedName>
</protein>
<dbReference type="GO" id="GO:0022857">
    <property type="term" value="F:transmembrane transporter activity"/>
    <property type="evidence" value="ECO:0007669"/>
    <property type="project" value="InterPro"/>
</dbReference>
<feature type="region of interest" description="Disordered" evidence="7">
    <location>
        <begin position="1"/>
        <end position="62"/>
    </location>
</feature>
<keyword evidence="5 8" id="KW-1133">Transmembrane helix</keyword>
<dbReference type="InterPro" id="IPR036259">
    <property type="entry name" value="MFS_trans_sf"/>
</dbReference>
<dbReference type="RefSeq" id="XP_025573314.1">
    <property type="nucleotide sequence ID" value="XM_025717008.1"/>
</dbReference>
<evidence type="ECO:0000256" key="1">
    <source>
        <dbReference type="ARBA" id="ARBA00004141"/>
    </source>
</evidence>
<dbReference type="PROSITE" id="PS50850">
    <property type="entry name" value="MFS"/>
    <property type="match status" value="1"/>
</dbReference>